<keyword evidence="4 8" id="KW-0812">Transmembrane</keyword>
<protein>
    <submittedName>
        <fullName evidence="12">TonB-dependent receptor</fullName>
    </submittedName>
</protein>
<evidence type="ECO:0000313" key="12">
    <source>
        <dbReference type="EMBL" id="MBD2699586.1"/>
    </source>
</evidence>
<dbReference type="GO" id="GO:0009279">
    <property type="term" value="C:cell outer membrane"/>
    <property type="evidence" value="ECO:0007669"/>
    <property type="project" value="UniProtKB-SubCell"/>
</dbReference>
<dbReference type="SUPFAM" id="SSF56935">
    <property type="entry name" value="Porins"/>
    <property type="match status" value="1"/>
</dbReference>
<evidence type="ECO:0000313" key="13">
    <source>
        <dbReference type="Proteomes" id="UP000598820"/>
    </source>
</evidence>
<evidence type="ECO:0000256" key="5">
    <source>
        <dbReference type="ARBA" id="ARBA00023077"/>
    </source>
</evidence>
<proteinExistence type="inferred from homology"/>
<dbReference type="InterPro" id="IPR036942">
    <property type="entry name" value="Beta-barrel_TonB_sf"/>
</dbReference>
<evidence type="ECO:0000259" key="10">
    <source>
        <dbReference type="Pfam" id="PF00593"/>
    </source>
</evidence>
<keyword evidence="5 9" id="KW-0798">TonB box</keyword>
<comment type="subcellular location">
    <subcellularLocation>
        <location evidence="1 8">Cell outer membrane</location>
        <topology evidence="1 8">Multi-pass membrane protein</topology>
    </subcellularLocation>
</comment>
<organism evidence="12 13">
    <name type="scientific">Spirosoma profusum</name>
    <dbReference type="NCBI Taxonomy" id="2771354"/>
    <lineage>
        <taxon>Bacteria</taxon>
        <taxon>Pseudomonadati</taxon>
        <taxon>Bacteroidota</taxon>
        <taxon>Cytophagia</taxon>
        <taxon>Cytophagales</taxon>
        <taxon>Cytophagaceae</taxon>
        <taxon>Spirosoma</taxon>
    </lineage>
</organism>
<evidence type="ECO:0000256" key="9">
    <source>
        <dbReference type="RuleBase" id="RU003357"/>
    </source>
</evidence>
<dbReference type="FunFam" id="2.170.130.10:FF:000008">
    <property type="entry name" value="SusC/RagA family TonB-linked outer membrane protein"/>
    <property type="match status" value="1"/>
</dbReference>
<reference evidence="12" key="1">
    <citation type="submission" date="2020-09" db="EMBL/GenBank/DDBJ databases">
        <authorList>
            <person name="Kim M.K."/>
        </authorList>
    </citation>
    <scope>NUCLEOTIDE SEQUENCE</scope>
    <source>
        <strain evidence="12">BT702</strain>
    </source>
</reference>
<comment type="caution">
    <text evidence="12">The sequence shown here is derived from an EMBL/GenBank/DDBJ whole genome shotgun (WGS) entry which is preliminary data.</text>
</comment>
<evidence type="ECO:0000256" key="6">
    <source>
        <dbReference type="ARBA" id="ARBA00023136"/>
    </source>
</evidence>
<dbReference type="EMBL" id="JACWZY010000002">
    <property type="protein sequence ID" value="MBD2699586.1"/>
    <property type="molecule type" value="Genomic_DNA"/>
</dbReference>
<keyword evidence="12" id="KW-0675">Receptor</keyword>
<dbReference type="InterPro" id="IPR039426">
    <property type="entry name" value="TonB-dep_rcpt-like"/>
</dbReference>
<dbReference type="Proteomes" id="UP000598820">
    <property type="component" value="Unassembled WGS sequence"/>
</dbReference>
<dbReference type="SUPFAM" id="SSF49464">
    <property type="entry name" value="Carboxypeptidase regulatory domain-like"/>
    <property type="match status" value="1"/>
</dbReference>
<evidence type="ECO:0000256" key="7">
    <source>
        <dbReference type="ARBA" id="ARBA00023237"/>
    </source>
</evidence>
<keyword evidence="3 8" id="KW-1134">Transmembrane beta strand</keyword>
<dbReference type="AlphaFoldDB" id="A0A926XUA1"/>
<dbReference type="InterPro" id="IPR037066">
    <property type="entry name" value="Plug_dom_sf"/>
</dbReference>
<evidence type="ECO:0000259" key="11">
    <source>
        <dbReference type="Pfam" id="PF07715"/>
    </source>
</evidence>
<dbReference type="Gene3D" id="2.170.130.10">
    <property type="entry name" value="TonB-dependent receptor, plug domain"/>
    <property type="match status" value="1"/>
</dbReference>
<dbReference type="Pfam" id="PF00593">
    <property type="entry name" value="TonB_dep_Rec_b-barrel"/>
    <property type="match status" value="1"/>
</dbReference>
<evidence type="ECO:0000256" key="1">
    <source>
        <dbReference type="ARBA" id="ARBA00004571"/>
    </source>
</evidence>
<dbReference type="PROSITE" id="PS52016">
    <property type="entry name" value="TONB_DEPENDENT_REC_3"/>
    <property type="match status" value="1"/>
</dbReference>
<name>A0A926XUA1_9BACT</name>
<dbReference type="RefSeq" id="WP_190885443.1">
    <property type="nucleotide sequence ID" value="NZ_JACWZY010000002.1"/>
</dbReference>
<dbReference type="Pfam" id="PF07715">
    <property type="entry name" value="Plug"/>
    <property type="match status" value="1"/>
</dbReference>
<gene>
    <name evidence="12" type="ORF">IC229_02985</name>
</gene>
<keyword evidence="2 8" id="KW-0813">Transport</keyword>
<feature type="domain" description="TonB-dependent receptor-like beta-barrel" evidence="10">
    <location>
        <begin position="547"/>
        <end position="1133"/>
    </location>
</feature>
<keyword evidence="7 8" id="KW-0998">Cell outer membrane</keyword>
<evidence type="ECO:0000256" key="3">
    <source>
        <dbReference type="ARBA" id="ARBA00022452"/>
    </source>
</evidence>
<dbReference type="Pfam" id="PF13715">
    <property type="entry name" value="CarbopepD_reg_2"/>
    <property type="match status" value="1"/>
</dbReference>
<accession>A0A926XUA1</accession>
<sequence>MKKNLFPLRTSLLLLSLLVSGYSGWAQLIAWQHQLPVKSVRVTSESRPLQEVLQTIKTYYKVDILSEGSLVDNIVVSTADLDYHRKLEYNLDKILIPNRLRYKKVREGFYLILTDKKERKKDLSAITPSAIGEKPTATTSTGDVLTARIGTIATLENATSTVAPAADVVTGKVSDERGEGLPGVNVLIKGTNQGTTTDASGAFRLTVPDQGTTLVFSFVGYLSKEEVVGNRTTLLITLATDTKALKEVVVVGYGTQRARDVTGSVASIDQTTIKDLPVTTIDQKMIGQVAGVQIQQPSGAPGAGTSVRIRGSGSLGAGNEPLYVVDGMPYSSGLNQNLNPLVFINPNDIESITILKDASSTAIYGSRGSNGVVMITTKQGQYNRTQVTASVMRGVQQVPMKGRPKLMNQQEFVDFQRNRIDIAVRRTENREPTINDYPVEYRTPEQLVGKGTDWYDLLLQAAPIQDYSVNINRGTEDSRLNASLGYFKQDGVLKYTGVERYSARLGLETNLGKAFKIGASLQPTFIIQNRTNTNNNREDVIGVANWANPTLSPYDANGNLIPYLTSPQNKYHSAWSFANPLFILRETAQTQRQFQNLGIAFLEWNIIPNLTARTSLNTIWSTSRFSQYVPSTVGGPNRPPVAGTGSSSNNNSETFNWLIENTLTYKKVFGDHRIEALAGYTTQMSKTNSLSLTAGPYPNDLVQTINAAPTINTWGQNVNEWSIISYLGRINYGFKDKYLLTATVRSDGSSRFGAQSRYATFPSLAGAWRISEEDFLRNNRYVNSLKLRVSYGRSGNNNIGDYSHLASINPGSYVFGNTQVTASYVGLSNPYLTWEESEQVDGGLDVELFNSRVSLTLDYYNRTSKNMLLNDVIPAITGFNSQVVNKGNVRNRGVELSLGVRPLIGELKWDLNANIAFNRNKVLALNDNSDRILSGSNDSNPTHVTVVGQPLGQFFGFVLEGVYSDADIADPNLIKTQQVYAGNPKYKDVNGDGMINDFLDYTIIGNPHPKFTYGLSNNLTYKRFNLGVIVNGQYGGQVMNGLRQTVDNLQGFFNVRQEWVNRWRSTASPGTGMLYGVPKLTPSWGHRVNSMWVEDASFLRIANVSLGYSLPDNLVKKTGFISGCRFYLTIQNLAMFTRYEGANPEGQSQNNAVNNTLSPGFDMSSYPLARTTSLGLNLQF</sequence>
<feature type="domain" description="TonB-dependent receptor plug" evidence="11">
    <location>
        <begin position="258"/>
        <end position="372"/>
    </location>
</feature>
<dbReference type="InterPro" id="IPR023997">
    <property type="entry name" value="TonB-dep_OMP_SusC/RagA_CS"/>
</dbReference>
<dbReference type="InterPro" id="IPR008969">
    <property type="entry name" value="CarboxyPept-like_regulatory"/>
</dbReference>
<dbReference type="InterPro" id="IPR012910">
    <property type="entry name" value="Plug_dom"/>
</dbReference>
<dbReference type="Gene3D" id="2.40.170.20">
    <property type="entry name" value="TonB-dependent receptor, beta-barrel domain"/>
    <property type="match status" value="1"/>
</dbReference>
<evidence type="ECO:0000256" key="2">
    <source>
        <dbReference type="ARBA" id="ARBA00022448"/>
    </source>
</evidence>
<evidence type="ECO:0000256" key="4">
    <source>
        <dbReference type="ARBA" id="ARBA00022692"/>
    </source>
</evidence>
<dbReference type="InterPro" id="IPR023996">
    <property type="entry name" value="TonB-dep_OMP_SusC/RagA"/>
</dbReference>
<evidence type="ECO:0000256" key="8">
    <source>
        <dbReference type="PROSITE-ProRule" id="PRU01360"/>
    </source>
</evidence>
<comment type="similarity">
    <text evidence="8 9">Belongs to the TonB-dependent receptor family.</text>
</comment>
<keyword evidence="6 8" id="KW-0472">Membrane</keyword>
<dbReference type="NCBIfam" id="TIGR04056">
    <property type="entry name" value="OMP_RagA_SusC"/>
    <property type="match status" value="1"/>
</dbReference>
<keyword evidence="13" id="KW-1185">Reference proteome</keyword>
<dbReference type="NCBIfam" id="TIGR04057">
    <property type="entry name" value="SusC_RagA_signa"/>
    <property type="match status" value="1"/>
</dbReference>
<dbReference type="InterPro" id="IPR000531">
    <property type="entry name" value="Beta-barrel_TonB"/>
</dbReference>
<dbReference type="Gene3D" id="2.60.40.1120">
    <property type="entry name" value="Carboxypeptidase-like, regulatory domain"/>
    <property type="match status" value="1"/>
</dbReference>